<dbReference type="STRING" id="1117702.AQZ52_07350"/>
<dbReference type="CDD" id="cd00570">
    <property type="entry name" value="GST_N_family"/>
    <property type="match status" value="1"/>
</dbReference>
<feature type="domain" description="GST N-terminal" evidence="1">
    <location>
        <begin position="2"/>
        <end position="87"/>
    </location>
</feature>
<dbReference type="InterPro" id="IPR004045">
    <property type="entry name" value="Glutathione_S-Trfase_N"/>
</dbReference>
<dbReference type="SUPFAM" id="SSF47616">
    <property type="entry name" value="GST C-terminal domain-like"/>
    <property type="match status" value="1"/>
</dbReference>
<gene>
    <name evidence="3" type="ORF">AQZ52_07350</name>
</gene>
<dbReference type="InterPro" id="IPR010987">
    <property type="entry name" value="Glutathione-S-Trfase_C-like"/>
</dbReference>
<dbReference type="SUPFAM" id="SSF52833">
    <property type="entry name" value="Thioredoxin-like"/>
    <property type="match status" value="1"/>
</dbReference>
<dbReference type="PROSITE" id="PS50404">
    <property type="entry name" value="GST_NTER"/>
    <property type="match status" value="1"/>
</dbReference>
<proteinExistence type="predicted"/>
<sequence length="259" mass="29533">MTDVTLYHWEPNANSGKPMLALMEKGVPFASHYIDMLQFDQHKPEYLAINPQGTIPAMTHRGAWGSRVLTESTAIMEYVNAAFPGPDLMPADAQDRWRVRWWMKFMDQWLGPSFSMIGWSVFVGPRVRERDPEELAAAIERIPLPERRAAWKKAISGEFSAEEMAESRRRVALGIARLEEELGKRDYVGSNAYSLADINIFNSTYSLPLSQPDLASKEKTPNIMRWLKRVYEREAVGKTWAMGKTDMAARYSLVMEGIV</sequence>
<organism evidence="3 4">
    <name type="scientific">Novosphingobium fuchskuhlense</name>
    <dbReference type="NCBI Taxonomy" id="1117702"/>
    <lineage>
        <taxon>Bacteria</taxon>
        <taxon>Pseudomonadati</taxon>
        <taxon>Pseudomonadota</taxon>
        <taxon>Alphaproteobacteria</taxon>
        <taxon>Sphingomonadales</taxon>
        <taxon>Sphingomonadaceae</taxon>
        <taxon>Novosphingobium</taxon>
    </lineage>
</organism>
<dbReference type="Pfam" id="PF00043">
    <property type="entry name" value="GST_C"/>
    <property type="match status" value="1"/>
</dbReference>
<dbReference type="EMBL" id="LLZS01000003">
    <property type="protein sequence ID" value="KUR73004.1"/>
    <property type="molecule type" value="Genomic_DNA"/>
</dbReference>
<dbReference type="SFLD" id="SFLDS00019">
    <property type="entry name" value="Glutathione_Transferase_(cytos"/>
    <property type="match status" value="1"/>
</dbReference>
<evidence type="ECO:0000313" key="4">
    <source>
        <dbReference type="Proteomes" id="UP000058012"/>
    </source>
</evidence>
<dbReference type="AlphaFoldDB" id="A0A117UY61"/>
<dbReference type="Proteomes" id="UP000058012">
    <property type="component" value="Unassembled WGS sequence"/>
</dbReference>
<name>A0A117UY61_9SPHN</name>
<keyword evidence="4" id="KW-1185">Reference proteome</keyword>
<feature type="domain" description="GST C-terminal" evidence="2">
    <location>
        <begin position="92"/>
        <end position="251"/>
    </location>
</feature>
<evidence type="ECO:0000313" key="3">
    <source>
        <dbReference type="EMBL" id="KUR73004.1"/>
    </source>
</evidence>
<dbReference type="InterPro" id="IPR036249">
    <property type="entry name" value="Thioredoxin-like_sf"/>
</dbReference>
<evidence type="ECO:0000259" key="1">
    <source>
        <dbReference type="PROSITE" id="PS50404"/>
    </source>
</evidence>
<keyword evidence="3" id="KW-0808">Transferase</keyword>
<comment type="caution">
    <text evidence="3">The sequence shown here is derived from an EMBL/GenBank/DDBJ whole genome shotgun (WGS) entry which is preliminary data.</text>
</comment>
<dbReference type="PROSITE" id="PS50405">
    <property type="entry name" value="GST_CTER"/>
    <property type="match status" value="1"/>
</dbReference>
<dbReference type="InterPro" id="IPR040079">
    <property type="entry name" value="Glutathione_S-Trfase"/>
</dbReference>
<dbReference type="InterPro" id="IPR004046">
    <property type="entry name" value="GST_C"/>
</dbReference>
<dbReference type="InterPro" id="IPR036282">
    <property type="entry name" value="Glutathione-S-Trfase_C_sf"/>
</dbReference>
<dbReference type="Gene3D" id="3.40.30.10">
    <property type="entry name" value="Glutaredoxin"/>
    <property type="match status" value="1"/>
</dbReference>
<dbReference type="Pfam" id="PF13409">
    <property type="entry name" value="GST_N_2"/>
    <property type="match status" value="1"/>
</dbReference>
<protein>
    <submittedName>
        <fullName evidence="3">Glutathione S-transferase</fullName>
    </submittedName>
</protein>
<evidence type="ECO:0000259" key="2">
    <source>
        <dbReference type="PROSITE" id="PS50405"/>
    </source>
</evidence>
<reference evidence="3 4" key="1">
    <citation type="submission" date="2015-10" db="EMBL/GenBank/DDBJ databases">
        <title>Draft genome sequence of Novosphingobium fuchskuhlense DSM 25065 isolated from a surface water sample of the southwest basin of Lake Grosse Fuchskuhle.</title>
        <authorList>
            <person name="Ruckert C."/>
            <person name="Winkler A."/>
            <person name="Glaeser J."/>
            <person name="Grossart H.-P."/>
            <person name="Kalinowski J."/>
            <person name="Glaeser S."/>
        </authorList>
    </citation>
    <scope>NUCLEOTIDE SEQUENCE [LARGE SCALE GENOMIC DNA]</scope>
    <source>
        <strain evidence="3 4">FNE08-7</strain>
    </source>
</reference>
<dbReference type="PANTHER" id="PTHR44051">
    <property type="entry name" value="GLUTATHIONE S-TRANSFERASE-RELATED"/>
    <property type="match status" value="1"/>
</dbReference>
<dbReference type="OrthoDB" id="5293590at2"/>
<accession>A0A117UY61</accession>
<dbReference type="GO" id="GO:0016740">
    <property type="term" value="F:transferase activity"/>
    <property type="evidence" value="ECO:0007669"/>
    <property type="project" value="UniProtKB-KW"/>
</dbReference>
<dbReference type="Gene3D" id="1.20.1050.10">
    <property type="match status" value="1"/>
</dbReference>
<dbReference type="PANTHER" id="PTHR44051:SF8">
    <property type="entry name" value="GLUTATHIONE S-TRANSFERASE GSTA"/>
    <property type="match status" value="1"/>
</dbReference>
<dbReference type="SFLD" id="SFLDG00358">
    <property type="entry name" value="Main_(cytGST)"/>
    <property type="match status" value="1"/>
</dbReference>
<dbReference type="RefSeq" id="WP_067907924.1">
    <property type="nucleotide sequence ID" value="NZ_KQ954244.1"/>
</dbReference>